<dbReference type="EMBL" id="CP012159">
    <property type="protein sequence ID" value="AKT38029.1"/>
    <property type="molecule type" value="Genomic_DNA"/>
</dbReference>
<evidence type="ECO:0000313" key="1">
    <source>
        <dbReference type="EMBL" id="AKT38029.1"/>
    </source>
</evidence>
<dbReference type="InterPro" id="IPR032710">
    <property type="entry name" value="NTF2-like_dom_sf"/>
</dbReference>
<dbReference type="STRING" id="52.CMC5_021700"/>
<dbReference type="OrthoDB" id="953853at2"/>
<gene>
    <name evidence="1" type="ORF">CMC5_021700</name>
</gene>
<evidence type="ECO:0008006" key="3">
    <source>
        <dbReference type="Google" id="ProtNLM"/>
    </source>
</evidence>
<dbReference type="KEGG" id="ccro:CMC5_021700"/>
<accession>A0A0K1EAZ9</accession>
<sequence>MSTMTEPKTPHEIWQQWLVRAEKHDMDWFDRVLSDEAVMQDPVGNLLGKYEYMDRVRAVTDSIEFEHLSWKERVYGDISIGNGVYRGSATLHHPDGRSEVMAYTAAFTFICHKRERGWVVVSFAGTLIPPKS</sequence>
<name>A0A0K1EAZ9_CHOCO</name>
<reference evidence="1 2" key="1">
    <citation type="submission" date="2015-07" db="EMBL/GenBank/DDBJ databases">
        <title>Genome analysis of myxobacterium Chondromyces crocatus Cm c5 reveals a high potential for natural compound synthesis and the genetic basis for the loss of fruiting body formation.</title>
        <authorList>
            <person name="Zaburannyi N."/>
            <person name="Bunk B."/>
            <person name="Maier J."/>
            <person name="Overmann J."/>
            <person name="Mueller R."/>
        </authorList>
    </citation>
    <scope>NUCLEOTIDE SEQUENCE [LARGE SCALE GENOMIC DNA]</scope>
    <source>
        <strain evidence="1 2">Cm c5</strain>
    </source>
</reference>
<dbReference type="AlphaFoldDB" id="A0A0K1EAZ9"/>
<dbReference type="RefSeq" id="WP_050430317.1">
    <property type="nucleotide sequence ID" value="NZ_CP012159.1"/>
</dbReference>
<organism evidence="1 2">
    <name type="scientific">Chondromyces crocatus</name>
    <dbReference type="NCBI Taxonomy" id="52"/>
    <lineage>
        <taxon>Bacteria</taxon>
        <taxon>Pseudomonadati</taxon>
        <taxon>Myxococcota</taxon>
        <taxon>Polyangia</taxon>
        <taxon>Polyangiales</taxon>
        <taxon>Polyangiaceae</taxon>
        <taxon>Chondromyces</taxon>
    </lineage>
</organism>
<evidence type="ECO:0000313" key="2">
    <source>
        <dbReference type="Proteomes" id="UP000067626"/>
    </source>
</evidence>
<dbReference type="SUPFAM" id="SSF54427">
    <property type="entry name" value="NTF2-like"/>
    <property type="match status" value="1"/>
</dbReference>
<protein>
    <recommendedName>
        <fullName evidence="3">DUF4440 domain-containing protein</fullName>
    </recommendedName>
</protein>
<keyword evidence="2" id="KW-1185">Reference proteome</keyword>
<dbReference type="Gene3D" id="3.10.450.50">
    <property type="match status" value="1"/>
</dbReference>
<proteinExistence type="predicted"/>
<dbReference type="Proteomes" id="UP000067626">
    <property type="component" value="Chromosome"/>
</dbReference>